<feature type="non-terminal residue" evidence="1">
    <location>
        <position position="1"/>
    </location>
</feature>
<proteinExistence type="predicted"/>
<evidence type="ECO:0000313" key="1">
    <source>
        <dbReference type="EMBL" id="RDX69810.1"/>
    </source>
</evidence>
<accession>A0A371EUU0</accession>
<comment type="caution">
    <text evidence="1">The sequence shown here is derived from an EMBL/GenBank/DDBJ whole genome shotgun (WGS) entry which is preliminary data.</text>
</comment>
<dbReference type="Proteomes" id="UP000257109">
    <property type="component" value="Unassembled WGS sequence"/>
</dbReference>
<protein>
    <recommendedName>
        <fullName evidence="3">Mitochondrial protein</fullName>
    </recommendedName>
</protein>
<keyword evidence="2" id="KW-1185">Reference proteome</keyword>
<evidence type="ECO:0000313" key="2">
    <source>
        <dbReference type="Proteomes" id="UP000257109"/>
    </source>
</evidence>
<dbReference type="EMBL" id="QJKJ01011954">
    <property type="protein sequence ID" value="RDX69810.1"/>
    <property type="molecule type" value="Genomic_DNA"/>
</dbReference>
<name>A0A371EUU0_MUCPR</name>
<reference evidence="1" key="1">
    <citation type="submission" date="2018-05" db="EMBL/GenBank/DDBJ databases">
        <title>Draft genome of Mucuna pruriens seed.</title>
        <authorList>
            <person name="Nnadi N.E."/>
            <person name="Vos R."/>
            <person name="Hasami M.H."/>
            <person name="Devisetty U.K."/>
            <person name="Aguiy J.C."/>
        </authorList>
    </citation>
    <scope>NUCLEOTIDE SEQUENCE [LARGE SCALE GENOMIC DNA]</scope>
    <source>
        <strain evidence="1">JCA_2017</strain>
    </source>
</reference>
<sequence length="177" mass="20394">IVVYFEISSPAVDLTNITFKVNLTTRFLFRRLISFTILLEYVDDLVLVKITWMKLIFSKRCISMTLKLLGSKLVSTAMEPSCKLYADVDETLQDPFLVERVQYLTTIRLDISIVIQQWSYFVIQPKTPHQLLHKTRMDYFFPTTPTPSPFESSQPLIGTPTPKDPLLVSACSSLRMH</sequence>
<dbReference type="AlphaFoldDB" id="A0A371EUU0"/>
<organism evidence="1 2">
    <name type="scientific">Mucuna pruriens</name>
    <name type="common">Velvet bean</name>
    <name type="synonym">Dolichos pruriens</name>
    <dbReference type="NCBI Taxonomy" id="157652"/>
    <lineage>
        <taxon>Eukaryota</taxon>
        <taxon>Viridiplantae</taxon>
        <taxon>Streptophyta</taxon>
        <taxon>Embryophyta</taxon>
        <taxon>Tracheophyta</taxon>
        <taxon>Spermatophyta</taxon>
        <taxon>Magnoliopsida</taxon>
        <taxon>eudicotyledons</taxon>
        <taxon>Gunneridae</taxon>
        <taxon>Pentapetalae</taxon>
        <taxon>rosids</taxon>
        <taxon>fabids</taxon>
        <taxon>Fabales</taxon>
        <taxon>Fabaceae</taxon>
        <taxon>Papilionoideae</taxon>
        <taxon>50 kb inversion clade</taxon>
        <taxon>NPAAA clade</taxon>
        <taxon>indigoferoid/millettioid clade</taxon>
        <taxon>Phaseoleae</taxon>
        <taxon>Mucuna</taxon>
    </lineage>
</organism>
<evidence type="ECO:0008006" key="3">
    <source>
        <dbReference type="Google" id="ProtNLM"/>
    </source>
</evidence>
<gene>
    <name evidence="1" type="ORF">CR513_51030</name>
</gene>